<reference evidence="1" key="1">
    <citation type="submission" date="2014-09" db="EMBL/GenBank/DDBJ databases">
        <authorList>
            <person name="Magalhaes I.L.F."/>
            <person name="Oliveira U."/>
            <person name="Santos F.R."/>
            <person name="Vidigal T.H.D.A."/>
            <person name="Brescovit A.D."/>
            <person name="Santos A.J."/>
        </authorList>
    </citation>
    <scope>NUCLEOTIDE SEQUENCE</scope>
    <source>
        <tissue evidence="1">Shoot tissue taken approximately 20 cm above the soil surface</tissue>
    </source>
</reference>
<accession>A0A0A9FTZ5</accession>
<organism evidence="1">
    <name type="scientific">Arundo donax</name>
    <name type="common">Giant reed</name>
    <name type="synonym">Donax arundinaceus</name>
    <dbReference type="NCBI Taxonomy" id="35708"/>
    <lineage>
        <taxon>Eukaryota</taxon>
        <taxon>Viridiplantae</taxon>
        <taxon>Streptophyta</taxon>
        <taxon>Embryophyta</taxon>
        <taxon>Tracheophyta</taxon>
        <taxon>Spermatophyta</taxon>
        <taxon>Magnoliopsida</taxon>
        <taxon>Liliopsida</taxon>
        <taxon>Poales</taxon>
        <taxon>Poaceae</taxon>
        <taxon>PACMAD clade</taxon>
        <taxon>Arundinoideae</taxon>
        <taxon>Arundineae</taxon>
        <taxon>Arundo</taxon>
    </lineage>
</organism>
<dbReference type="EMBL" id="GBRH01184100">
    <property type="protein sequence ID" value="JAE13796.1"/>
    <property type="molecule type" value="Transcribed_RNA"/>
</dbReference>
<proteinExistence type="predicted"/>
<reference evidence="1" key="2">
    <citation type="journal article" date="2015" name="Data Brief">
        <title>Shoot transcriptome of the giant reed, Arundo donax.</title>
        <authorList>
            <person name="Barrero R.A."/>
            <person name="Guerrero F.D."/>
            <person name="Moolhuijzen P."/>
            <person name="Goolsby J.A."/>
            <person name="Tidwell J."/>
            <person name="Bellgard S.E."/>
            <person name="Bellgard M.I."/>
        </authorList>
    </citation>
    <scope>NUCLEOTIDE SEQUENCE</scope>
    <source>
        <tissue evidence="1">Shoot tissue taken approximately 20 cm above the soil surface</tissue>
    </source>
</reference>
<name>A0A0A9FTZ5_ARUDO</name>
<evidence type="ECO:0000313" key="1">
    <source>
        <dbReference type="EMBL" id="JAE13796.1"/>
    </source>
</evidence>
<protein>
    <submittedName>
        <fullName evidence="1">Uncharacterized protein</fullName>
    </submittedName>
</protein>
<dbReference type="AlphaFoldDB" id="A0A0A9FTZ5"/>
<sequence length="35" mass="4060">MQTFEIRTPAMQTVQDKTALHMKLNTKLQKKKVGD</sequence>